<evidence type="ECO:0000259" key="14">
    <source>
        <dbReference type="SMART" id="SM00471"/>
    </source>
</evidence>
<comment type="similarity">
    <text evidence="6">Belongs to the HDDC2 family.</text>
</comment>
<comment type="cofactor">
    <cofactor evidence="4">
        <name>Mg(2+)</name>
        <dbReference type="ChEBI" id="CHEBI:18420"/>
    </cofactor>
</comment>
<dbReference type="PANTHER" id="PTHR11845:SF13">
    <property type="entry name" value="5'-DEOXYNUCLEOTIDASE HDDC2"/>
    <property type="match status" value="1"/>
</dbReference>
<dbReference type="SUPFAM" id="SSF109604">
    <property type="entry name" value="HD-domain/PDEase-like"/>
    <property type="match status" value="1"/>
</dbReference>
<comment type="catalytic activity">
    <reaction evidence="1">
        <text>a 2'-deoxyribonucleoside 5'-phosphate + H2O = a 2'-deoxyribonucleoside + phosphate</text>
        <dbReference type="Rhea" id="RHEA:36167"/>
        <dbReference type="ChEBI" id="CHEBI:15377"/>
        <dbReference type="ChEBI" id="CHEBI:18274"/>
        <dbReference type="ChEBI" id="CHEBI:43474"/>
        <dbReference type="ChEBI" id="CHEBI:65317"/>
        <dbReference type="EC" id="3.1.3.89"/>
    </reaction>
</comment>
<comment type="cofactor">
    <cofactor evidence="3">
        <name>Co(2+)</name>
        <dbReference type="ChEBI" id="CHEBI:48828"/>
    </cofactor>
</comment>
<dbReference type="EC" id="3.1.3.89" evidence="8"/>
<dbReference type="InterPro" id="IPR039356">
    <property type="entry name" value="YfbR/HDDC2"/>
</dbReference>
<evidence type="ECO:0000256" key="12">
    <source>
        <dbReference type="ARBA" id="ARBA00023285"/>
    </source>
</evidence>
<accession>A0A9P9D2M8</accession>
<dbReference type="Pfam" id="PF13023">
    <property type="entry name" value="HD_3"/>
    <property type="match status" value="1"/>
</dbReference>
<dbReference type="InterPro" id="IPR003607">
    <property type="entry name" value="HD/PDEase_dom"/>
</dbReference>
<evidence type="ECO:0000256" key="2">
    <source>
        <dbReference type="ARBA" id="ARBA00001936"/>
    </source>
</evidence>
<dbReference type="Proteomes" id="UP000738349">
    <property type="component" value="Unassembled WGS sequence"/>
</dbReference>
<feature type="region of interest" description="Disordered" evidence="13">
    <location>
        <begin position="53"/>
        <end position="82"/>
    </location>
</feature>
<evidence type="ECO:0000256" key="1">
    <source>
        <dbReference type="ARBA" id="ARBA00001638"/>
    </source>
</evidence>
<dbReference type="Gene3D" id="1.10.3210.10">
    <property type="entry name" value="Hypothetical protein af1432"/>
    <property type="match status" value="1"/>
</dbReference>
<sequence>MPAGNRCYLISFRNKGCYPQLSHSPPFQLDHDMSMLDCGIKIHPQCLITNFPQQHPRARTRTTKMSTQPPTSASKEPASIAADATPEWSASKALESLGFRGFETIVDKELLFFHIAGRLKSVKRAGWKRHNILDPESVSDHSWRMALIASFVDLPHIDKERVIKMAIIHDLAEVAVGDITPHDSVGKEEKFRREKETMKLLSSMLGAVVGGFLFELWSEFEEKKTAESKVANDIDKIDMILQALDYEKTQDKTLDEFMRVADRITEPHLQDLCRRALKGRNAAAAGHASGPEKKHMDEYYG</sequence>
<evidence type="ECO:0000256" key="4">
    <source>
        <dbReference type="ARBA" id="ARBA00001946"/>
    </source>
</evidence>
<organism evidence="15 16">
    <name type="scientific">Dactylonectria macrodidyma</name>
    <dbReference type="NCBI Taxonomy" id="307937"/>
    <lineage>
        <taxon>Eukaryota</taxon>
        <taxon>Fungi</taxon>
        <taxon>Dikarya</taxon>
        <taxon>Ascomycota</taxon>
        <taxon>Pezizomycotina</taxon>
        <taxon>Sordariomycetes</taxon>
        <taxon>Hypocreomycetidae</taxon>
        <taxon>Hypocreales</taxon>
        <taxon>Nectriaceae</taxon>
        <taxon>Dactylonectria</taxon>
    </lineage>
</organism>
<gene>
    <name evidence="15" type="ORF">EDB81DRAFT_829674</name>
</gene>
<dbReference type="EMBL" id="JAGMUV010000040">
    <property type="protein sequence ID" value="KAH7111610.1"/>
    <property type="molecule type" value="Genomic_DNA"/>
</dbReference>
<evidence type="ECO:0000256" key="5">
    <source>
        <dbReference type="ARBA" id="ARBA00004074"/>
    </source>
</evidence>
<dbReference type="OrthoDB" id="10254258at2759"/>
<proteinExistence type="inferred from homology"/>
<comment type="cofactor">
    <cofactor evidence="2">
        <name>Mn(2+)</name>
        <dbReference type="ChEBI" id="CHEBI:29035"/>
    </cofactor>
</comment>
<comment type="function">
    <text evidence="5">Catalyzes the dephosphorylation of the nucleoside 5'-monophosphates deoxyadenosine monophosphate (dAMP), deoxycytidine monophosphate (dCMP), deoxyguanosine monophosphate (dGMP) and deoxythymidine monophosphate (dTMP).</text>
</comment>
<evidence type="ECO:0000256" key="11">
    <source>
        <dbReference type="ARBA" id="ARBA00022842"/>
    </source>
</evidence>
<keyword evidence="11" id="KW-0460">Magnesium</keyword>
<evidence type="ECO:0000256" key="3">
    <source>
        <dbReference type="ARBA" id="ARBA00001941"/>
    </source>
</evidence>
<keyword evidence="12" id="KW-0170">Cobalt</keyword>
<dbReference type="FunFam" id="1.10.3210.10:FF:000011">
    <property type="entry name" value="HD domain-containing protein 2"/>
    <property type="match status" value="1"/>
</dbReference>
<dbReference type="GO" id="GO:0009159">
    <property type="term" value="P:deoxyribonucleoside monophosphate catabolic process"/>
    <property type="evidence" value="ECO:0007669"/>
    <property type="project" value="UniProtKB-ARBA"/>
</dbReference>
<dbReference type="GO" id="GO:0005737">
    <property type="term" value="C:cytoplasm"/>
    <property type="evidence" value="ECO:0007669"/>
    <property type="project" value="TreeGrafter"/>
</dbReference>
<reference evidence="15" key="1">
    <citation type="journal article" date="2021" name="Nat. Commun.">
        <title>Genetic determinants of endophytism in the Arabidopsis root mycobiome.</title>
        <authorList>
            <person name="Mesny F."/>
            <person name="Miyauchi S."/>
            <person name="Thiergart T."/>
            <person name="Pickel B."/>
            <person name="Atanasova L."/>
            <person name="Karlsson M."/>
            <person name="Huettel B."/>
            <person name="Barry K.W."/>
            <person name="Haridas S."/>
            <person name="Chen C."/>
            <person name="Bauer D."/>
            <person name="Andreopoulos W."/>
            <person name="Pangilinan J."/>
            <person name="LaButti K."/>
            <person name="Riley R."/>
            <person name="Lipzen A."/>
            <person name="Clum A."/>
            <person name="Drula E."/>
            <person name="Henrissat B."/>
            <person name="Kohler A."/>
            <person name="Grigoriev I.V."/>
            <person name="Martin F.M."/>
            <person name="Hacquard S."/>
        </authorList>
    </citation>
    <scope>NUCLEOTIDE SEQUENCE</scope>
    <source>
        <strain evidence="15">MPI-CAGE-AT-0147</strain>
    </source>
</reference>
<evidence type="ECO:0000256" key="9">
    <source>
        <dbReference type="ARBA" id="ARBA00022723"/>
    </source>
</evidence>
<feature type="compositionally biased region" description="Polar residues" evidence="13">
    <location>
        <begin position="63"/>
        <end position="74"/>
    </location>
</feature>
<name>A0A9P9D2M8_9HYPO</name>
<evidence type="ECO:0000313" key="15">
    <source>
        <dbReference type="EMBL" id="KAH7111610.1"/>
    </source>
</evidence>
<evidence type="ECO:0000256" key="7">
    <source>
        <dbReference type="ARBA" id="ARBA00011738"/>
    </source>
</evidence>
<keyword evidence="16" id="KW-1185">Reference proteome</keyword>
<evidence type="ECO:0000256" key="8">
    <source>
        <dbReference type="ARBA" id="ARBA00012964"/>
    </source>
</evidence>
<keyword evidence="10" id="KW-0378">Hydrolase</keyword>
<dbReference type="GO" id="GO:0002953">
    <property type="term" value="F:5'-deoxynucleotidase activity"/>
    <property type="evidence" value="ECO:0007669"/>
    <property type="project" value="UniProtKB-EC"/>
</dbReference>
<evidence type="ECO:0000256" key="10">
    <source>
        <dbReference type="ARBA" id="ARBA00022801"/>
    </source>
</evidence>
<evidence type="ECO:0000256" key="6">
    <source>
        <dbReference type="ARBA" id="ARBA00009999"/>
    </source>
</evidence>
<keyword evidence="9" id="KW-0479">Metal-binding</keyword>
<dbReference type="AlphaFoldDB" id="A0A9P9D2M8"/>
<protein>
    <recommendedName>
        <fullName evidence="8">5'-deoxynucleotidase</fullName>
        <ecNumber evidence="8">3.1.3.89</ecNumber>
    </recommendedName>
</protein>
<dbReference type="SMART" id="SM00471">
    <property type="entry name" value="HDc"/>
    <property type="match status" value="1"/>
</dbReference>
<evidence type="ECO:0000313" key="16">
    <source>
        <dbReference type="Proteomes" id="UP000738349"/>
    </source>
</evidence>
<dbReference type="InterPro" id="IPR006674">
    <property type="entry name" value="HD_domain"/>
</dbReference>
<evidence type="ECO:0000256" key="13">
    <source>
        <dbReference type="SAM" id="MobiDB-lite"/>
    </source>
</evidence>
<comment type="caution">
    <text evidence="15">The sequence shown here is derived from an EMBL/GenBank/DDBJ whole genome shotgun (WGS) entry which is preliminary data.</text>
</comment>
<dbReference type="PANTHER" id="PTHR11845">
    <property type="entry name" value="5'-DEOXYNUCLEOTIDASE HDDC2"/>
    <property type="match status" value="1"/>
</dbReference>
<comment type="subunit">
    <text evidence="7">Homodimer.</text>
</comment>
<dbReference type="GO" id="GO:0046872">
    <property type="term" value="F:metal ion binding"/>
    <property type="evidence" value="ECO:0007669"/>
    <property type="project" value="UniProtKB-KW"/>
</dbReference>
<feature type="domain" description="HD/PDEase" evidence="14">
    <location>
        <begin position="134"/>
        <end position="249"/>
    </location>
</feature>